<evidence type="ECO:0000313" key="3">
    <source>
        <dbReference type="Proteomes" id="UP000426246"/>
    </source>
</evidence>
<dbReference type="Proteomes" id="UP000426246">
    <property type="component" value="Chromosome"/>
</dbReference>
<proteinExistence type="predicted"/>
<feature type="transmembrane region" description="Helical" evidence="1">
    <location>
        <begin position="53"/>
        <end position="82"/>
    </location>
</feature>
<feature type="transmembrane region" description="Helical" evidence="1">
    <location>
        <begin position="94"/>
        <end position="115"/>
    </location>
</feature>
<feature type="transmembrane region" description="Helical" evidence="1">
    <location>
        <begin position="506"/>
        <end position="526"/>
    </location>
</feature>
<feature type="transmembrane region" description="Helical" evidence="1">
    <location>
        <begin position="135"/>
        <end position="158"/>
    </location>
</feature>
<keyword evidence="1" id="KW-0812">Transmembrane</keyword>
<dbReference type="EMBL" id="CP034235">
    <property type="protein sequence ID" value="QGQ99338.1"/>
    <property type="molecule type" value="Genomic_DNA"/>
</dbReference>
<feature type="transmembrane region" description="Helical" evidence="1">
    <location>
        <begin position="481"/>
        <end position="500"/>
    </location>
</feature>
<keyword evidence="1" id="KW-1133">Transmembrane helix</keyword>
<name>A0A6B8RW32_9BACL</name>
<organism evidence="2 3">
    <name type="scientific">Paenibacillus psychroresistens</name>
    <dbReference type="NCBI Taxonomy" id="1778678"/>
    <lineage>
        <taxon>Bacteria</taxon>
        <taxon>Bacillati</taxon>
        <taxon>Bacillota</taxon>
        <taxon>Bacilli</taxon>
        <taxon>Bacillales</taxon>
        <taxon>Paenibacillaceae</taxon>
        <taxon>Paenibacillus</taxon>
    </lineage>
</organism>
<evidence type="ECO:0000256" key="1">
    <source>
        <dbReference type="SAM" id="Phobius"/>
    </source>
</evidence>
<feature type="transmembrane region" description="Helical" evidence="1">
    <location>
        <begin position="446"/>
        <end position="469"/>
    </location>
</feature>
<feature type="transmembrane region" description="Helical" evidence="1">
    <location>
        <begin position="355"/>
        <end position="375"/>
    </location>
</feature>
<feature type="transmembrane region" description="Helical" evidence="1">
    <location>
        <begin position="164"/>
        <end position="182"/>
    </location>
</feature>
<accession>A0A6B8RW32</accession>
<protein>
    <submittedName>
        <fullName evidence="2">Uncharacterized protein</fullName>
    </submittedName>
</protein>
<feature type="transmembrane region" description="Helical" evidence="1">
    <location>
        <begin position="230"/>
        <end position="250"/>
    </location>
</feature>
<reference evidence="3" key="1">
    <citation type="submission" date="2018-11" db="EMBL/GenBank/DDBJ databases">
        <title>Complete genome sequence of Paenibacillus sp. ML311-T8.</title>
        <authorList>
            <person name="Nam Y.-D."/>
            <person name="Kang J."/>
            <person name="Chung W.-H."/>
            <person name="Park Y.S."/>
        </authorList>
    </citation>
    <scope>NUCLEOTIDE SEQUENCE [LARGE SCALE GENOMIC DNA]</scope>
    <source>
        <strain evidence="3">ML311-T8</strain>
    </source>
</reference>
<evidence type="ECO:0000313" key="2">
    <source>
        <dbReference type="EMBL" id="QGQ99338.1"/>
    </source>
</evidence>
<keyword evidence="1" id="KW-0472">Membrane</keyword>
<dbReference type="RefSeq" id="WP_227013659.1">
    <property type="nucleotide sequence ID" value="NZ_CP034235.1"/>
</dbReference>
<dbReference type="AlphaFoldDB" id="A0A6B8RW32"/>
<keyword evidence="3" id="KW-1185">Reference proteome</keyword>
<gene>
    <name evidence="2" type="ORF">EHS13_32990</name>
</gene>
<feature type="transmembrane region" description="Helical" evidence="1">
    <location>
        <begin position="414"/>
        <end position="434"/>
    </location>
</feature>
<dbReference type="KEGG" id="ppsc:EHS13_32990"/>
<feature type="transmembrane region" description="Helical" evidence="1">
    <location>
        <begin position="329"/>
        <end position="349"/>
    </location>
</feature>
<feature type="transmembrane region" description="Helical" evidence="1">
    <location>
        <begin position="203"/>
        <end position="224"/>
    </location>
</feature>
<sequence>MITMLRTLNTLLAIRTSSAANRFIYYAQKLPLIGRRIPDTVYAKLHVKKTVTIIALILNVLWGLFSKVAYTGLFVYLPAVVLNRSLPQGDQLQLFLHIFLLLSFVAAGITSASVLEPKREKYIAVKLMRLSPATYMRTSLSYRYCTYFVYYIPALLIFTSLLDASITQALALALTITFWRVFCEYMHLKLFEKTGVVLIRNNLIIWLIIGLCYTAAYTPLLLHWTPNSGSLLIGLPTVLVITALGIFAAVRLARYPDYRTAVDVATKRDDPLLDIGRMMSDAQKTSVRSKDSDYASATIQADKFKTKEGYAYLNALFFARHRSLIKQPVYKRLAIIGVVSVAGIVFAALDSQPTTLLSANLGIVLPFLVLILNFLTVGEKVCRAIFYNCDLSLLHYSFYRNAANQHFRIRLYRIIGLNLTIAAALGAALTLIVLAAGEPLNLDLLLLWVCVLVLSVFFSVHHLLMYYIFQPYSTELNVKNPFFYLVNIVVSSASGISIVVKAPALPFTIAVVIITLVYLAAALILVRRFGHRIFRVK</sequence>